<dbReference type="Proteomes" id="UP001371456">
    <property type="component" value="Unassembled WGS sequence"/>
</dbReference>
<dbReference type="AlphaFoldDB" id="A0AAN8TUT9"/>
<dbReference type="InterPro" id="IPR004158">
    <property type="entry name" value="DUF247_pln"/>
</dbReference>
<keyword evidence="2" id="KW-1185">Reference proteome</keyword>
<organism evidence="1 2">
    <name type="scientific">Solanum bulbocastanum</name>
    <name type="common">Wild potato</name>
    <dbReference type="NCBI Taxonomy" id="147425"/>
    <lineage>
        <taxon>Eukaryota</taxon>
        <taxon>Viridiplantae</taxon>
        <taxon>Streptophyta</taxon>
        <taxon>Embryophyta</taxon>
        <taxon>Tracheophyta</taxon>
        <taxon>Spermatophyta</taxon>
        <taxon>Magnoliopsida</taxon>
        <taxon>eudicotyledons</taxon>
        <taxon>Gunneridae</taxon>
        <taxon>Pentapetalae</taxon>
        <taxon>asterids</taxon>
        <taxon>lamiids</taxon>
        <taxon>Solanales</taxon>
        <taxon>Solanaceae</taxon>
        <taxon>Solanoideae</taxon>
        <taxon>Solaneae</taxon>
        <taxon>Solanum</taxon>
    </lineage>
</organism>
<evidence type="ECO:0000313" key="2">
    <source>
        <dbReference type="Proteomes" id="UP001371456"/>
    </source>
</evidence>
<gene>
    <name evidence="1" type="ORF">RDI58_010369</name>
</gene>
<reference evidence="1 2" key="1">
    <citation type="submission" date="2024-02" db="EMBL/GenBank/DDBJ databases">
        <title>de novo genome assembly of Solanum bulbocastanum strain 11H21.</title>
        <authorList>
            <person name="Hosaka A.J."/>
        </authorList>
    </citation>
    <scope>NUCLEOTIDE SEQUENCE [LARGE SCALE GENOMIC DNA]</scope>
    <source>
        <tissue evidence="1">Young leaves</tissue>
    </source>
</reference>
<accession>A0AAN8TUT9</accession>
<name>A0AAN8TUT9_SOLBU</name>
<proteinExistence type="predicted"/>
<protein>
    <submittedName>
        <fullName evidence="1">Uncharacterized protein</fullName>
    </submittedName>
</protein>
<dbReference type="Pfam" id="PF03140">
    <property type="entry name" value="DUF247"/>
    <property type="match status" value="1"/>
</dbReference>
<evidence type="ECO:0000313" key="1">
    <source>
        <dbReference type="EMBL" id="KAK6791288.1"/>
    </source>
</evidence>
<dbReference type="EMBL" id="JBANQN010000004">
    <property type="protein sequence ID" value="KAK6791288.1"/>
    <property type="molecule type" value="Genomic_DNA"/>
</dbReference>
<comment type="caution">
    <text evidence="1">The sequence shown here is derived from an EMBL/GenBank/DDBJ whole genome shotgun (WGS) entry which is preliminary data.</text>
</comment>
<sequence>MILAGLLESMLAKVPFRVLKLFVKSRYGDDHKVVDIIHLKRRADDPLLFKNVKRNIQEHYNSKGSTWIAESIDTYFNSPWSLTTLIVTVFHTFLTIVHTYYGSPFYHSFHE</sequence>